<dbReference type="SUPFAM" id="SSF51556">
    <property type="entry name" value="Metallo-dependent hydrolases"/>
    <property type="match status" value="1"/>
</dbReference>
<dbReference type="Proteomes" id="UP001595821">
    <property type="component" value="Unassembled WGS sequence"/>
</dbReference>
<dbReference type="InterPro" id="IPR032466">
    <property type="entry name" value="Metal_Hydrolase"/>
</dbReference>
<name>A0ABD5NVZ8_9EURY</name>
<dbReference type="RefSeq" id="WP_246967612.1">
    <property type="nucleotide sequence ID" value="NZ_CP095397.1"/>
</dbReference>
<gene>
    <name evidence="2" type="ORF">ACFOZ7_04600</name>
</gene>
<evidence type="ECO:0000313" key="2">
    <source>
        <dbReference type="EMBL" id="MFC4246274.1"/>
    </source>
</evidence>
<feature type="domain" description="Amidohydrolase-related" evidence="1">
    <location>
        <begin position="47"/>
        <end position="383"/>
    </location>
</feature>
<comment type="caution">
    <text evidence="2">The sequence shown here is derived from an EMBL/GenBank/DDBJ whole genome shotgun (WGS) entry which is preliminary data.</text>
</comment>
<dbReference type="Gene3D" id="2.30.40.10">
    <property type="entry name" value="Urease, subunit C, domain 1"/>
    <property type="match status" value="1"/>
</dbReference>
<dbReference type="PANTHER" id="PTHR43135">
    <property type="entry name" value="ALPHA-D-RIBOSE 1-METHYLPHOSPHONATE 5-TRIPHOSPHATE DIPHOSPHATASE"/>
    <property type="match status" value="1"/>
</dbReference>
<accession>A0ABD5NVZ8</accession>
<dbReference type="InterPro" id="IPR011059">
    <property type="entry name" value="Metal-dep_hydrolase_composite"/>
</dbReference>
<evidence type="ECO:0000259" key="1">
    <source>
        <dbReference type="Pfam" id="PF01979"/>
    </source>
</evidence>
<dbReference type="PANTHER" id="PTHR43135:SF3">
    <property type="entry name" value="ALPHA-D-RIBOSE 1-METHYLPHOSPHONATE 5-TRIPHOSPHATE DIPHOSPHATASE"/>
    <property type="match status" value="1"/>
</dbReference>
<dbReference type="SUPFAM" id="SSF51338">
    <property type="entry name" value="Composite domain of metallo-dependent hydrolases"/>
    <property type="match status" value="1"/>
</dbReference>
<dbReference type="AlphaFoldDB" id="A0ABD5NVZ8"/>
<dbReference type="InterPro" id="IPR057744">
    <property type="entry name" value="OTAase-like"/>
</dbReference>
<protein>
    <submittedName>
        <fullName evidence="2">Amidohydrolase family protein</fullName>
    </submittedName>
</protein>
<dbReference type="InterPro" id="IPR051781">
    <property type="entry name" value="Metallo-dep_Hydrolase"/>
</dbReference>
<evidence type="ECO:0000313" key="3">
    <source>
        <dbReference type="Proteomes" id="UP001595821"/>
    </source>
</evidence>
<organism evidence="2 3">
    <name type="scientific">Natribaculum luteum</name>
    <dbReference type="NCBI Taxonomy" id="1586232"/>
    <lineage>
        <taxon>Archaea</taxon>
        <taxon>Methanobacteriati</taxon>
        <taxon>Methanobacteriota</taxon>
        <taxon>Stenosarchaea group</taxon>
        <taxon>Halobacteria</taxon>
        <taxon>Halobacteriales</taxon>
        <taxon>Natrialbaceae</taxon>
        <taxon>Natribaculum</taxon>
    </lineage>
</organism>
<dbReference type="CDD" id="cd01299">
    <property type="entry name" value="Met_dep_hydrolase_A"/>
    <property type="match status" value="1"/>
</dbReference>
<dbReference type="EMBL" id="JBHSDJ010000013">
    <property type="protein sequence ID" value="MFC4246274.1"/>
    <property type="molecule type" value="Genomic_DNA"/>
</dbReference>
<proteinExistence type="predicted"/>
<reference evidence="2 3" key="1">
    <citation type="journal article" date="2014" name="Int. J. Syst. Evol. Microbiol.">
        <title>Complete genome sequence of Corynebacterium casei LMG S-19264T (=DSM 44701T), isolated from a smear-ripened cheese.</title>
        <authorList>
            <consortium name="US DOE Joint Genome Institute (JGI-PGF)"/>
            <person name="Walter F."/>
            <person name="Albersmeier A."/>
            <person name="Kalinowski J."/>
            <person name="Ruckert C."/>
        </authorList>
    </citation>
    <scope>NUCLEOTIDE SEQUENCE [LARGE SCALE GENOMIC DNA]</scope>
    <source>
        <strain evidence="2 3">IBRC-M 10912</strain>
    </source>
</reference>
<sequence>MIVLHGGSVVDATGTRTADVAIEDGRITAVGDVPDDADREIDVSGQFVTPGLIDAHVHLAFDGRPDVSTYRTENDYAGAYRVAANLETLLEVGVTTVRDLGSWGTMAIDAARAVDEGTIAGPRVLAAGRAVTMTGGHGHWFAREADGPADVRKAAREQLKGGAPVLKCIATGGVLTTGSRTGVPELTRAELEAAADVARAADVPIAAHAHGAEGIVNAAEAGFDSVEHGTFMDADAAERLADNGTYWVPTANALYGIVEAGSDAGIPPEAVAKADRSLEAFDDAFDHALAADVPIAMGTDAGTPFNEFAAVPEELERLVDHGLSPEDALEAATVDAASLLDLDDVGLVEPAFRADLLVLDANPLEDVTAWQRPATVVANGTIVKRS</sequence>
<dbReference type="InterPro" id="IPR006680">
    <property type="entry name" value="Amidohydro-rel"/>
</dbReference>
<dbReference type="GeneID" id="71854950"/>
<dbReference type="Gene3D" id="3.20.20.140">
    <property type="entry name" value="Metal-dependent hydrolases"/>
    <property type="match status" value="1"/>
</dbReference>
<dbReference type="Pfam" id="PF01979">
    <property type="entry name" value="Amidohydro_1"/>
    <property type="match status" value="1"/>
</dbReference>